<evidence type="ECO:0000256" key="7">
    <source>
        <dbReference type="ARBA" id="ARBA00022884"/>
    </source>
</evidence>
<dbReference type="SUPFAM" id="SSF54928">
    <property type="entry name" value="RNA-binding domain, RBD"/>
    <property type="match status" value="1"/>
</dbReference>
<feature type="domain" description="RRM" evidence="15">
    <location>
        <begin position="35"/>
        <end position="112"/>
    </location>
</feature>
<dbReference type="PROSITE" id="PS51471">
    <property type="entry name" value="FE2OG_OXY"/>
    <property type="match status" value="1"/>
</dbReference>
<evidence type="ECO:0000256" key="5">
    <source>
        <dbReference type="ARBA" id="ARBA00022679"/>
    </source>
</evidence>
<dbReference type="CDD" id="cd02440">
    <property type="entry name" value="AdoMet_MTases"/>
    <property type="match status" value="1"/>
</dbReference>
<evidence type="ECO:0000256" key="10">
    <source>
        <dbReference type="ARBA" id="ARBA00034996"/>
    </source>
</evidence>
<dbReference type="InterPro" id="IPR029063">
    <property type="entry name" value="SAM-dependent_MTases_sf"/>
</dbReference>
<keyword evidence="18" id="KW-1185">Reference proteome</keyword>
<evidence type="ECO:0000313" key="18">
    <source>
        <dbReference type="Proteomes" id="UP000292052"/>
    </source>
</evidence>
<dbReference type="InterPro" id="IPR035979">
    <property type="entry name" value="RBD_domain_sf"/>
</dbReference>
<sequence>MDSHKFIKKVTKKLRRLQYILNKETGAVSSSTPTQNLAICNVGQINGLTEATIVEAFKQYGPLERVLLIPGKSCAFLSYKSVVSATRAFEDANGKLNIAQDEKPAYLSYVESLPESKNDKIWDRLPPGLTIIENFVTEAEEAMLLSLCMFEDDVNSMKHRQVKHYGYEFRYDINNVDKDKPLSEKIPQECDVLWRRLNIDFRPDQLTINHYKPGQGIPAHIDTHSAFEDPILSLSLNSAVVMEFKQKETICVLLPQRSLAIISGECRYDWTHAIIPRKYDFYYTSNECNSFKRDTRVSFTFRKILRGECSCNYKLNCDSYAKNLERIDHTLATKLESQHVHEVYEDIAGHFSDTRHKPWPNVLDFLKTFKTGSILVDIGCGNGKYFGYNREIFETIVARINLIFQVGMDRSFKLNELCKGRGFEIFTGNCLNLPLKNNTADGVISIAVIHHLATKERRLKALTEITRILRPGGLALIYVWAKQQMKNQEKSTYIKQDRKNRKSTDEEIRGASTDEIFVVDGISLPVHINRTDFNHSDVLVPWKLKSENLSKAQTFLRFYHVFEEGELDNLCEEIPEIT</sequence>
<dbReference type="SUPFAM" id="SSF53335">
    <property type="entry name" value="S-adenosyl-L-methionine-dependent methyltransferases"/>
    <property type="match status" value="1"/>
</dbReference>
<dbReference type="Pfam" id="PF00076">
    <property type="entry name" value="RRM_1"/>
    <property type="match status" value="1"/>
</dbReference>
<dbReference type="SUPFAM" id="SSF51197">
    <property type="entry name" value="Clavaminate synthase-like"/>
    <property type="match status" value="1"/>
</dbReference>
<evidence type="ECO:0000256" key="8">
    <source>
        <dbReference type="ARBA" id="ARBA00023004"/>
    </source>
</evidence>
<comment type="similarity">
    <text evidence="2">Belongs to the alkB family.</text>
</comment>
<keyword evidence="5" id="KW-0808">Transferase</keyword>
<dbReference type="Gene3D" id="3.40.50.150">
    <property type="entry name" value="Vaccinia Virus protein VP39"/>
    <property type="match status" value="1"/>
</dbReference>
<dbReference type="InterPro" id="IPR037151">
    <property type="entry name" value="AlkB-like_sf"/>
</dbReference>
<dbReference type="GO" id="GO:0005634">
    <property type="term" value="C:nucleus"/>
    <property type="evidence" value="ECO:0007669"/>
    <property type="project" value="TreeGrafter"/>
</dbReference>
<evidence type="ECO:0000256" key="9">
    <source>
        <dbReference type="ARBA" id="ARBA00023268"/>
    </source>
</evidence>
<dbReference type="Pfam" id="PF13532">
    <property type="entry name" value="2OG-FeII_Oxy_2"/>
    <property type="match status" value="1"/>
</dbReference>
<reference evidence="17 18" key="1">
    <citation type="submission" date="2017-03" db="EMBL/GenBank/DDBJ databases">
        <title>Genome of the blue death feigning beetle - Asbolus verrucosus.</title>
        <authorList>
            <person name="Rider S.D."/>
        </authorList>
    </citation>
    <scope>NUCLEOTIDE SEQUENCE [LARGE SCALE GENOMIC DNA]</scope>
    <source>
        <strain evidence="17">Butters</strain>
        <tissue evidence="17">Head and leg muscle</tissue>
    </source>
</reference>
<evidence type="ECO:0000256" key="4">
    <source>
        <dbReference type="ARBA" id="ARBA00022603"/>
    </source>
</evidence>
<dbReference type="OrthoDB" id="271595at2759"/>
<dbReference type="GO" id="GO:0005737">
    <property type="term" value="C:cytoplasm"/>
    <property type="evidence" value="ECO:0007669"/>
    <property type="project" value="TreeGrafter"/>
</dbReference>
<dbReference type="EC" id="2.1.1.229" evidence="3"/>
<evidence type="ECO:0000313" key="17">
    <source>
        <dbReference type="EMBL" id="RZC36183.1"/>
    </source>
</evidence>
<organism evidence="17 18">
    <name type="scientific">Asbolus verrucosus</name>
    <name type="common">Desert ironclad beetle</name>
    <dbReference type="NCBI Taxonomy" id="1661398"/>
    <lineage>
        <taxon>Eukaryota</taxon>
        <taxon>Metazoa</taxon>
        <taxon>Ecdysozoa</taxon>
        <taxon>Arthropoda</taxon>
        <taxon>Hexapoda</taxon>
        <taxon>Insecta</taxon>
        <taxon>Pterygota</taxon>
        <taxon>Neoptera</taxon>
        <taxon>Endopterygota</taxon>
        <taxon>Coleoptera</taxon>
        <taxon>Polyphaga</taxon>
        <taxon>Cucujiformia</taxon>
        <taxon>Tenebrionidae</taxon>
        <taxon>Pimeliinae</taxon>
        <taxon>Asbolus</taxon>
    </lineage>
</organism>
<comment type="cofactor">
    <cofactor evidence="1">
        <name>Fe(2+)</name>
        <dbReference type="ChEBI" id="CHEBI:29033"/>
    </cofactor>
</comment>
<evidence type="ECO:0000256" key="6">
    <source>
        <dbReference type="ARBA" id="ARBA00022833"/>
    </source>
</evidence>
<keyword evidence="9" id="KW-0511">Multifunctional enzyme</keyword>
<dbReference type="InterPro" id="IPR005123">
    <property type="entry name" value="Oxoglu/Fe-dep_dioxygenase_dom"/>
</dbReference>
<gene>
    <name evidence="17" type="ORF">BDFB_001332</name>
</gene>
<name>A0A482VU73_ASBVE</name>
<evidence type="ECO:0000256" key="13">
    <source>
        <dbReference type="ARBA" id="ARBA00049802"/>
    </source>
</evidence>
<protein>
    <recommendedName>
        <fullName evidence="3">tRNA (carboxymethyluridine(34)-5-O)-methyltransferase</fullName>
        <ecNumber evidence="3">2.1.1.229</ecNumber>
    </recommendedName>
    <alternativeName>
        <fullName evidence="12">Alkylated DNA repair protein alkB homolog 8</fullName>
    </alternativeName>
    <alternativeName>
        <fullName evidence="13">S-adenosyl-L-methionine-dependent tRNA methyltransferase ALKBH8</fullName>
    </alternativeName>
</protein>
<comment type="catalytic activity">
    <reaction evidence="10">
        <text>5-(carboxymethyl)uridine(34) in tRNA + S-adenosyl-L-methionine = 5-(2-methoxy-2-oxoethyl)uridine(34) in tRNA + S-adenosyl-L-homocysteine</text>
        <dbReference type="Rhea" id="RHEA:43208"/>
        <dbReference type="Rhea" id="RHEA-COMP:10407"/>
        <dbReference type="Rhea" id="RHEA-COMP:10408"/>
        <dbReference type="ChEBI" id="CHEBI:57856"/>
        <dbReference type="ChEBI" id="CHEBI:59789"/>
        <dbReference type="ChEBI" id="CHEBI:74851"/>
        <dbReference type="ChEBI" id="CHEBI:74882"/>
        <dbReference type="EC" id="2.1.1.229"/>
    </reaction>
</comment>
<evidence type="ECO:0000256" key="1">
    <source>
        <dbReference type="ARBA" id="ARBA00001954"/>
    </source>
</evidence>
<dbReference type="Proteomes" id="UP000292052">
    <property type="component" value="Unassembled WGS sequence"/>
</dbReference>
<feature type="non-terminal residue" evidence="17">
    <location>
        <position position="578"/>
    </location>
</feature>
<dbReference type="InterPro" id="IPR051422">
    <property type="entry name" value="AlkB_tRNA_MeTrf/Diox"/>
</dbReference>
<dbReference type="EMBL" id="QDEB01064450">
    <property type="protein sequence ID" value="RZC36183.1"/>
    <property type="molecule type" value="Genomic_DNA"/>
</dbReference>
<dbReference type="PANTHER" id="PTHR13069">
    <property type="entry name" value="ALKYLATED DNA REPAIR PROTEIN ALKB HOMOLOG 8"/>
    <property type="match status" value="1"/>
</dbReference>
<keyword evidence="4" id="KW-0489">Methyltransferase</keyword>
<evidence type="ECO:0000256" key="11">
    <source>
        <dbReference type="ARBA" id="ARBA00045506"/>
    </source>
</evidence>
<keyword evidence="7 14" id="KW-0694">RNA-binding</keyword>
<dbReference type="GO" id="GO:0008757">
    <property type="term" value="F:S-adenosylmethionine-dependent methyltransferase activity"/>
    <property type="evidence" value="ECO:0007669"/>
    <property type="project" value="InterPro"/>
</dbReference>
<comment type="function">
    <text evidence="11">Catalyzes the methylation of 5-carboxymethyl uridine to 5-methylcarboxymethyl uridine at the wobble position of the anticodon loop in tRNA via its methyltransferase domain. Catalyzes the last step in the formation of 5-methylcarboxymethyl uridine at the wobble position of the anticodon loop in target tRNA. Has a preference for tRNA(Arg) and tRNA(Glu), and does not bind tRNA(Lys). Binds tRNA and catalyzes the iron and alpha-ketoglutarate dependent hydroxylation of 5-methylcarboxymethyl uridine at the wobble position of the anticodon loop in tRNA via its dioxygenase domain, giving rise to 5-(S)-methoxycarbonylhydroxymethyluridine; has a preference for tRNA(Gly). Required for normal survival after DNA damage. May inhibit apoptosis and promote cell survival and angiogenesis.</text>
</comment>
<evidence type="ECO:0000256" key="2">
    <source>
        <dbReference type="ARBA" id="ARBA00007879"/>
    </source>
</evidence>
<evidence type="ECO:0000259" key="15">
    <source>
        <dbReference type="PROSITE" id="PS50102"/>
    </source>
</evidence>
<dbReference type="PANTHER" id="PTHR13069:SF21">
    <property type="entry name" value="ALKYLATED DNA REPAIR PROTEIN ALKB HOMOLOG 8"/>
    <property type="match status" value="1"/>
</dbReference>
<keyword evidence="8" id="KW-0408">Iron</keyword>
<comment type="caution">
    <text evidence="17">The sequence shown here is derived from an EMBL/GenBank/DDBJ whole genome shotgun (WGS) entry which is preliminary data.</text>
</comment>
<dbReference type="GO" id="GO:0030488">
    <property type="term" value="P:tRNA methylation"/>
    <property type="evidence" value="ECO:0007669"/>
    <property type="project" value="TreeGrafter"/>
</dbReference>
<dbReference type="Gene3D" id="2.60.120.590">
    <property type="entry name" value="Alpha-ketoglutarate-dependent dioxygenase AlkB-like"/>
    <property type="match status" value="1"/>
</dbReference>
<dbReference type="PROSITE" id="PS50102">
    <property type="entry name" value="RRM"/>
    <property type="match status" value="1"/>
</dbReference>
<dbReference type="InterPro" id="IPR013216">
    <property type="entry name" value="Methyltransf_11"/>
</dbReference>
<dbReference type="Pfam" id="PF08241">
    <property type="entry name" value="Methyltransf_11"/>
    <property type="match status" value="1"/>
</dbReference>
<dbReference type="STRING" id="1661398.A0A482VU73"/>
<dbReference type="AlphaFoldDB" id="A0A482VU73"/>
<dbReference type="InterPro" id="IPR027450">
    <property type="entry name" value="AlkB-like"/>
</dbReference>
<accession>A0A482VU73</accession>
<keyword evidence="6" id="KW-0862">Zinc</keyword>
<feature type="domain" description="Fe2OG dioxygenase" evidence="16">
    <location>
        <begin position="202"/>
        <end position="305"/>
    </location>
</feature>
<evidence type="ECO:0000259" key="16">
    <source>
        <dbReference type="PROSITE" id="PS51471"/>
    </source>
</evidence>
<dbReference type="GO" id="GO:0106335">
    <property type="term" value="F:tRNA (5-carboxymethyluridine(34)-5-O)-methyltransferase activity"/>
    <property type="evidence" value="ECO:0007669"/>
    <property type="project" value="UniProtKB-EC"/>
</dbReference>
<evidence type="ECO:0000256" key="3">
    <source>
        <dbReference type="ARBA" id="ARBA00012808"/>
    </source>
</evidence>
<dbReference type="GO" id="GO:0000049">
    <property type="term" value="F:tRNA binding"/>
    <property type="evidence" value="ECO:0007669"/>
    <property type="project" value="TreeGrafter"/>
</dbReference>
<dbReference type="InterPro" id="IPR012677">
    <property type="entry name" value="Nucleotide-bd_a/b_plait_sf"/>
</dbReference>
<dbReference type="InterPro" id="IPR000504">
    <property type="entry name" value="RRM_dom"/>
</dbReference>
<evidence type="ECO:0000256" key="12">
    <source>
        <dbReference type="ARBA" id="ARBA00049786"/>
    </source>
</evidence>
<evidence type="ECO:0000256" key="14">
    <source>
        <dbReference type="PROSITE-ProRule" id="PRU00176"/>
    </source>
</evidence>
<dbReference type="GO" id="GO:0002098">
    <property type="term" value="P:tRNA wobble uridine modification"/>
    <property type="evidence" value="ECO:0007669"/>
    <property type="project" value="TreeGrafter"/>
</dbReference>
<proteinExistence type="inferred from homology"/>
<dbReference type="Gene3D" id="3.30.70.330">
    <property type="match status" value="1"/>
</dbReference>